<dbReference type="Gene3D" id="3.40.30.10">
    <property type="entry name" value="Glutaredoxin"/>
    <property type="match status" value="1"/>
</dbReference>
<dbReference type="GO" id="GO:0009570">
    <property type="term" value="C:chloroplast stroma"/>
    <property type="evidence" value="ECO:0007669"/>
    <property type="project" value="InterPro"/>
</dbReference>
<gene>
    <name evidence="6" type="ORF">Ddye_028850</name>
</gene>
<accession>A0AAD9TEI8</accession>
<keyword evidence="2" id="KW-1015">Disulfide bond</keyword>
<protein>
    <recommendedName>
        <fullName evidence="5">Thioredoxin domain-containing protein</fullName>
    </recommendedName>
</protein>
<evidence type="ECO:0000256" key="4">
    <source>
        <dbReference type="SAM" id="MobiDB-lite"/>
    </source>
</evidence>
<evidence type="ECO:0000256" key="1">
    <source>
        <dbReference type="ARBA" id="ARBA00022982"/>
    </source>
</evidence>
<dbReference type="CDD" id="cd02947">
    <property type="entry name" value="TRX_family"/>
    <property type="match status" value="1"/>
</dbReference>
<organism evidence="6 7">
    <name type="scientific">Dipteronia dyeriana</name>
    <dbReference type="NCBI Taxonomy" id="168575"/>
    <lineage>
        <taxon>Eukaryota</taxon>
        <taxon>Viridiplantae</taxon>
        <taxon>Streptophyta</taxon>
        <taxon>Embryophyta</taxon>
        <taxon>Tracheophyta</taxon>
        <taxon>Spermatophyta</taxon>
        <taxon>Magnoliopsida</taxon>
        <taxon>eudicotyledons</taxon>
        <taxon>Gunneridae</taxon>
        <taxon>Pentapetalae</taxon>
        <taxon>rosids</taxon>
        <taxon>malvids</taxon>
        <taxon>Sapindales</taxon>
        <taxon>Sapindaceae</taxon>
        <taxon>Hippocastanoideae</taxon>
        <taxon>Acereae</taxon>
        <taxon>Dipteronia</taxon>
    </lineage>
</organism>
<keyword evidence="7" id="KW-1185">Reference proteome</keyword>
<keyword evidence="1" id="KW-0249">Electron transport</keyword>
<evidence type="ECO:0000256" key="2">
    <source>
        <dbReference type="ARBA" id="ARBA00023157"/>
    </source>
</evidence>
<evidence type="ECO:0000256" key="3">
    <source>
        <dbReference type="ARBA" id="ARBA00023284"/>
    </source>
</evidence>
<dbReference type="InterPro" id="IPR044253">
    <property type="entry name" value="WCRKC1/2"/>
</dbReference>
<feature type="domain" description="Thioredoxin" evidence="5">
    <location>
        <begin position="76"/>
        <end position="201"/>
    </location>
</feature>
<proteinExistence type="predicted"/>
<dbReference type="Proteomes" id="UP001280121">
    <property type="component" value="Unassembled WGS sequence"/>
</dbReference>
<sequence>MSAIGTVHFSSSTRTLQSKTPHRQSRDFSTIPRFLSFPISKNVFLPRNSVSFLQTIHHVIDRKIIRRVSKEVSVQQPLDDNAPVSVQLQSINSETLFDRIVAEAQQLQEPLIIVWMAGWCRKCIYLKPKLEKLAANYYRRLRFYYVDVNTVPHKLVAYAGVTKMPTIQLWKDSKKQDEVIGGHRAFLVINEVRQMIENVTTVSND</sequence>
<keyword evidence="3" id="KW-0676">Redox-active center</keyword>
<name>A0AAD9TEI8_9ROSI</name>
<dbReference type="EMBL" id="JANJYI010000009">
    <property type="protein sequence ID" value="KAK2634058.1"/>
    <property type="molecule type" value="Genomic_DNA"/>
</dbReference>
<dbReference type="InterPro" id="IPR013766">
    <property type="entry name" value="Thioredoxin_domain"/>
</dbReference>
<dbReference type="PANTHER" id="PTHR47192">
    <property type="entry name" value="THIOREDOXIN-LIKE 3-2, CHLOROPLASTIC"/>
    <property type="match status" value="1"/>
</dbReference>
<evidence type="ECO:0000259" key="5">
    <source>
        <dbReference type="PROSITE" id="PS51352"/>
    </source>
</evidence>
<feature type="region of interest" description="Disordered" evidence="4">
    <location>
        <begin position="1"/>
        <end position="25"/>
    </location>
</feature>
<dbReference type="AlphaFoldDB" id="A0AAD9TEI8"/>
<keyword evidence="1" id="KW-0813">Transport</keyword>
<dbReference type="SUPFAM" id="SSF52833">
    <property type="entry name" value="Thioredoxin-like"/>
    <property type="match status" value="1"/>
</dbReference>
<evidence type="ECO:0000313" key="7">
    <source>
        <dbReference type="Proteomes" id="UP001280121"/>
    </source>
</evidence>
<dbReference type="PROSITE" id="PS51352">
    <property type="entry name" value="THIOREDOXIN_2"/>
    <property type="match status" value="1"/>
</dbReference>
<reference evidence="6" key="1">
    <citation type="journal article" date="2023" name="Plant J.">
        <title>Genome sequences and population genomics provide insights into the demographic history, inbreeding, and mutation load of two 'living fossil' tree species of Dipteronia.</title>
        <authorList>
            <person name="Feng Y."/>
            <person name="Comes H.P."/>
            <person name="Chen J."/>
            <person name="Zhu S."/>
            <person name="Lu R."/>
            <person name="Zhang X."/>
            <person name="Li P."/>
            <person name="Qiu J."/>
            <person name="Olsen K.M."/>
            <person name="Qiu Y."/>
        </authorList>
    </citation>
    <scope>NUCLEOTIDE SEQUENCE</scope>
    <source>
        <strain evidence="6">KIB01</strain>
    </source>
</reference>
<dbReference type="InterPro" id="IPR036249">
    <property type="entry name" value="Thioredoxin-like_sf"/>
</dbReference>
<comment type="caution">
    <text evidence="6">The sequence shown here is derived from an EMBL/GenBank/DDBJ whole genome shotgun (WGS) entry which is preliminary data.</text>
</comment>
<evidence type="ECO:0000313" key="6">
    <source>
        <dbReference type="EMBL" id="KAK2634058.1"/>
    </source>
</evidence>
<dbReference type="FunFam" id="3.40.30.10:FF:000245">
    <property type="entry name" value="Thioredoxin"/>
    <property type="match status" value="1"/>
</dbReference>
<dbReference type="Pfam" id="PF00085">
    <property type="entry name" value="Thioredoxin"/>
    <property type="match status" value="1"/>
</dbReference>
<feature type="compositionally biased region" description="Polar residues" evidence="4">
    <location>
        <begin position="8"/>
        <end position="19"/>
    </location>
</feature>
<dbReference type="PANTHER" id="PTHR47192:SF4">
    <property type="entry name" value="THIOREDOXIN-LIKE 3-2, CHLOROPLASTIC"/>
    <property type="match status" value="1"/>
</dbReference>